<dbReference type="InterPro" id="IPR023996">
    <property type="entry name" value="TonB-dep_OMP_SusC/RagA"/>
</dbReference>
<keyword evidence="12" id="KW-1185">Reference proteome</keyword>
<dbReference type="Gene3D" id="2.170.130.10">
    <property type="entry name" value="TonB-dependent receptor, plug domain"/>
    <property type="match status" value="1"/>
</dbReference>
<keyword evidence="2 7" id="KW-0813">Transport</keyword>
<dbReference type="NCBIfam" id="TIGR04057">
    <property type="entry name" value="SusC_RagA_signa"/>
    <property type="match status" value="1"/>
</dbReference>
<evidence type="ECO:0000313" key="11">
    <source>
        <dbReference type="EMBL" id="GAA4330346.1"/>
    </source>
</evidence>
<comment type="caution">
    <text evidence="11">The sequence shown here is derived from an EMBL/GenBank/DDBJ whole genome shotgun (WGS) entry which is preliminary data.</text>
</comment>
<feature type="domain" description="Secretin/TonB short N-terminal" evidence="9">
    <location>
        <begin position="47"/>
        <end position="99"/>
    </location>
</feature>
<protein>
    <submittedName>
        <fullName evidence="11">SusC/RagA family TonB-linked outer membrane protein</fullName>
    </submittedName>
</protein>
<comment type="subcellular location">
    <subcellularLocation>
        <location evidence="1 7">Cell outer membrane</location>
        <topology evidence="1 7">Multi-pass membrane protein</topology>
    </subcellularLocation>
</comment>
<sequence>MKLTTILVIALNLQAVAGAFSQTTVTIKTKSADFAKTIAQIQKQTKYHFVFSEKKIPVTKGIELNFENAEATTVLDRLLKNTEFTYTQLQNDLIVISKKGEFVNDAVVKGKVVDENGDPMPGVSVTVKGTTTGTQTGGDGTFTINAPDNATLVFSSIGYTSQEIVVAGKTVINVSLVPSKNDLKEVVVTALGISKEQKKLGYSVTTVNGENLNKAKETNVALSLQGRVAGLSVGGSNGGPGSSARVLLRGLTSFTAGSPLYVINGVPMDNTQRGASGEWGGADYGDGISNINPDDIESMTVLKGQSASALYGSRAVNGVILITTKTGKKNSPFGVEFNTNVQLDKAVDNTDFQQIYGQGILNAAGVAAKPTSLAEARNSGSLAWGTKMDGSSVIQIDGKEHPYSPVSNYIDFYRTAPSFTNTVAFTSGGKDGAFRLSLSDLRANSMVRNSYLDRKTFNFNGSQQITPKLNVNVVANYVLENSKNRSGLSDGPGNPNNVQFLAPNQDQATLAPGTTPDGKELTFTDDSYVTNPYFAANYFQKNVKRNRLISSISAKYDLTDWIYAQARVGYDASNDLRVDIEPTGTGYRGDFGTMNQTNAQITEFNTDVLVNAKRDIIKDVLNLDLSIGGNIRKTDYTGTFINGQGGFTLPYFYSLKNFKSRDSGPIADLSKKQVNSAYYSADFSIKNFLVISTTGRYDYYSTISNSVGPGIFSPSVSGSFIFSEIYHMNNVDLGKVRLSFAQTSNDAPAYANQVYYDLNNAINGVVTGGFSSQLPNLFLKPFTLKEVEAGLEMKFWHDRFGFDATFFSRKTSNEIINGNLDWSVGYSNRYIGTGSTQNRGIELELHGTPVKTANFSWTPSFNFTYVKNKVLQTDGITNDNFNLGRFRPSASSGTAITALVAGLSGPQILATDYKRDASGNIVYDAAGLPQAGNLIPMGSTIPKIYGGFNNTFNYKQFNLGFLIDYRFGNKVLSATEYYSIFRGLNKLTLTGRETGVVGAGVNAAGAANTVSAPAQTYYQALARNVGTMSVLDGSFIKLRQVTLGYTFNSTFLRGTPFSSIGVSAVARNLWTIMKHTDNIDPESGFSNDVKYAGIEGTSLPFARTYGLNVNFKFKN</sequence>
<dbReference type="Pfam" id="PF07715">
    <property type="entry name" value="Plug"/>
    <property type="match status" value="1"/>
</dbReference>
<dbReference type="InterPro" id="IPR011662">
    <property type="entry name" value="Secretin/TonB_short_N"/>
</dbReference>
<dbReference type="InterPro" id="IPR037066">
    <property type="entry name" value="Plug_dom_sf"/>
</dbReference>
<evidence type="ECO:0000256" key="8">
    <source>
        <dbReference type="SAM" id="SignalP"/>
    </source>
</evidence>
<evidence type="ECO:0000256" key="2">
    <source>
        <dbReference type="ARBA" id="ARBA00022448"/>
    </source>
</evidence>
<keyword evidence="6 7" id="KW-0998">Cell outer membrane</keyword>
<dbReference type="InterPro" id="IPR039426">
    <property type="entry name" value="TonB-dep_rcpt-like"/>
</dbReference>
<evidence type="ECO:0000256" key="7">
    <source>
        <dbReference type="PROSITE-ProRule" id="PRU01360"/>
    </source>
</evidence>
<organism evidence="11 12">
    <name type="scientific">Mucilaginibacter gynuensis</name>
    <dbReference type="NCBI Taxonomy" id="1302236"/>
    <lineage>
        <taxon>Bacteria</taxon>
        <taxon>Pseudomonadati</taxon>
        <taxon>Bacteroidota</taxon>
        <taxon>Sphingobacteriia</taxon>
        <taxon>Sphingobacteriales</taxon>
        <taxon>Sphingobacteriaceae</taxon>
        <taxon>Mucilaginibacter</taxon>
    </lineage>
</organism>
<evidence type="ECO:0000259" key="10">
    <source>
        <dbReference type="Pfam" id="PF07715"/>
    </source>
</evidence>
<gene>
    <name evidence="11" type="ORF">GCM10023149_35470</name>
</gene>
<keyword evidence="5 7" id="KW-0472">Membrane</keyword>
<dbReference type="RefSeq" id="WP_345212487.1">
    <property type="nucleotide sequence ID" value="NZ_BAABFT010000010.1"/>
</dbReference>
<feature type="domain" description="TonB-dependent receptor plug" evidence="10">
    <location>
        <begin position="197"/>
        <end position="319"/>
    </location>
</feature>
<dbReference type="SUPFAM" id="SSF49464">
    <property type="entry name" value="Carboxypeptidase regulatory domain-like"/>
    <property type="match status" value="1"/>
</dbReference>
<keyword evidence="8" id="KW-0732">Signal</keyword>
<dbReference type="Gene3D" id="2.40.170.20">
    <property type="entry name" value="TonB-dependent receptor, beta-barrel domain"/>
    <property type="match status" value="1"/>
</dbReference>
<evidence type="ECO:0000256" key="4">
    <source>
        <dbReference type="ARBA" id="ARBA00022692"/>
    </source>
</evidence>
<name>A0ABP8GVI0_9SPHI</name>
<dbReference type="InterPro" id="IPR023997">
    <property type="entry name" value="TonB-dep_OMP_SusC/RagA_CS"/>
</dbReference>
<dbReference type="NCBIfam" id="TIGR04056">
    <property type="entry name" value="OMP_RagA_SusC"/>
    <property type="match status" value="1"/>
</dbReference>
<evidence type="ECO:0000256" key="1">
    <source>
        <dbReference type="ARBA" id="ARBA00004571"/>
    </source>
</evidence>
<dbReference type="Pfam" id="PF13715">
    <property type="entry name" value="CarbopepD_reg_2"/>
    <property type="match status" value="1"/>
</dbReference>
<dbReference type="Gene3D" id="2.60.40.1120">
    <property type="entry name" value="Carboxypeptidase-like, regulatory domain"/>
    <property type="match status" value="1"/>
</dbReference>
<dbReference type="Pfam" id="PF07660">
    <property type="entry name" value="STN"/>
    <property type="match status" value="1"/>
</dbReference>
<evidence type="ECO:0000259" key="9">
    <source>
        <dbReference type="Pfam" id="PF07660"/>
    </source>
</evidence>
<dbReference type="PROSITE" id="PS52016">
    <property type="entry name" value="TONB_DEPENDENT_REC_3"/>
    <property type="match status" value="1"/>
</dbReference>
<dbReference type="InterPro" id="IPR008969">
    <property type="entry name" value="CarboxyPept-like_regulatory"/>
</dbReference>
<evidence type="ECO:0000256" key="3">
    <source>
        <dbReference type="ARBA" id="ARBA00022452"/>
    </source>
</evidence>
<comment type="similarity">
    <text evidence="7">Belongs to the TonB-dependent receptor family.</text>
</comment>
<proteinExistence type="inferred from homology"/>
<keyword evidence="3 7" id="KW-1134">Transmembrane beta strand</keyword>
<dbReference type="Proteomes" id="UP001500582">
    <property type="component" value="Unassembled WGS sequence"/>
</dbReference>
<evidence type="ECO:0000256" key="6">
    <source>
        <dbReference type="ARBA" id="ARBA00023237"/>
    </source>
</evidence>
<dbReference type="InterPro" id="IPR012910">
    <property type="entry name" value="Plug_dom"/>
</dbReference>
<dbReference type="EMBL" id="BAABFT010000010">
    <property type="protein sequence ID" value="GAA4330346.1"/>
    <property type="molecule type" value="Genomic_DNA"/>
</dbReference>
<feature type="signal peptide" evidence="8">
    <location>
        <begin position="1"/>
        <end position="17"/>
    </location>
</feature>
<dbReference type="SUPFAM" id="SSF56935">
    <property type="entry name" value="Porins"/>
    <property type="match status" value="1"/>
</dbReference>
<keyword evidence="4 7" id="KW-0812">Transmembrane</keyword>
<evidence type="ECO:0000256" key="5">
    <source>
        <dbReference type="ARBA" id="ARBA00023136"/>
    </source>
</evidence>
<feature type="chain" id="PRO_5045983733" evidence="8">
    <location>
        <begin position="18"/>
        <end position="1115"/>
    </location>
</feature>
<evidence type="ECO:0000313" key="12">
    <source>
        <dbReference type="Proteomes" id="UP001500582"/>
    </source>
</evidence>
<dbReference type="InterPro" id="IPR036942">
    <property type="entry name" value="Beta-barrel_TonB_sf"/>
</dbReference>
<reference evidence="12" key="1">
    <citation type="journal article" date="2019" name="Int. J. Syst. Evol. Microbiol.">
        <title>The Global Catalogue of Microorganisms (GCM) 10K type strain sequencing project: providing services to taxonomists for standard genome sequencing and annotation.</title>
        <authorList>
            <consortium name="The Broad Institute Genomics Platform"/>
            <consortium name="The Broad Institute Genome Sequencing Center for Infectious Disease"/>
            <person name="Wu L."/>
            <person name="Ma J."/>
        </authorList>
    </citation>
    <scope>NUCLEOTIDE SEQUENCE [LARGE SCALE GENOMIC DNA]</scope>
    <source>
        <strain evidence="12">JCM 17705</strain>
    </source>
</reference>
<accession>A0ABP8GVI0</accession>